<feature type="compositionally biased region" description="Pro residues" evidence="1">
    <location>
        <begin position="243"/>
        <end position="252"/>
    </location>
</feature>
<protein>
    <submittedName>
        <fullName evidence="3">Uncharacterized protein</fullName>
    </submittedName>
</protein>
<reference evidence="3 4" key="1">
    <citation type="journal article" date="2011" name="PLoS Pathog.">
        <title>Endophytic Life Strategies Decoded by Genome and Transcriptome Analyses of the Mutualistic Root Symbiont Piriformospora indica.</title>
        <authorList>
            <person name="Zuccaro A."/>
            <person name="Lahrmann U."/>
            <person name="Guldener U."/>
            <person name="Langen G."/>
            <person name="Pfiffi S."/>
            <person name="Biedenkopf D."/>
            <person name="Wong P."/>
            <person name="Samans B."/>
            <person name="Grimm C."/>
            <person name="Basiewicz M."/>
            <person name="Murat C."/>
            <person name="Martin F."/>
            <person name="Kogel K.H."/>
        </authorList>
    </citation>
    <scope>NUCLEOTIDE SEQUENCE [LARGE SCALE GENOMIC DNA]</scope>
    <source>
        <strain evidence="3 4">DSM 11827</strain>
    </source>
</reference>
<feature type="region of interest" description="Disordered" evidence="1">
    <location>
        <begin position="239"/>
        <end position="299"/>
    </location>
</feature>
<dbReference type="Proteomes" id="UP000007148">
    <property type="component" value="Unassembled WGS sequence"/>
</dbReference>
<comment type="caution">
    <text evidence="3">The sequence shown here is derived from an EMBL/GenBank/DDBJ whole genome shotgun (WGS) entry which is preliminary data.</text>
</comment>
<dbReference type="EMBL" id="CAFZ01000143">
    <property type="protein sequence ID" value="CCA71982.1"/>
    <property type="molecule type" value="Genomic_DNA"/>
</dbReference>
<keyword evidence="2" id="KW-0812">Transmembrane</keyword>
<sequence length="435" mass="48621">MRKLVVDGTNALWRWDTSSTDVHCSLSQEDDCTSVPSCIICWVYPDASELEYNVRFWSNWTAPVNYLNGSESLDYSFSYSATWASSSHEQDARTSLKTVVGDDTVSTPLLVEDSRLITKRRQTRTARSIILNGTVPAQIRDIPVAVDLTIRRPHGASVYYRMEGGTFHIIDPQLAKDSESTPAQGSSVGPAHGASIALIVGVIVGGVILIAFLTAGVLFYRRKRRGQLLEQLEPEQYVLPTTVPSPDPPSPEVPSNAEGITPYRYSNLSYTSPSSRAKSGDFHRKQDPNPFGSTFRVADHSDSASLPPAYLDESVISIPLSTPSVTASRQNLAERNRGTESVTPSRSNSPTSEPEHTEERIQLRINTPLAKWAKKHRKYIPERLERKLEDAGYVPTDDPDQLSEDEWRREWGVTIFELGRMRKLYAARQRRRGQT</sequence>
<feature type="compositionally biased region" description="Basic and acidic residues" evidence="1">
    <location>
        <begin position="278"/>
        <end position="287"/>
    </location>
</feature>
<name>G4TKY9_SERID</name>
<feature type="transmembrane region" description="Helical" evidence="2">
    <location>
        <begin position="196"/>
        <end position="220"/>
    </location>
</feature>
<dbReference type="InParanoid" id="G4TKY9"/>
<evidence type="ECO:0000256" key="2">
    <source>
        <dbReference type="SAM" id="Phobius"/>
    </source>
</evidence>
<feature type="compositionally biased region" description="Polar residues" evidence="1">
    <location>
        <begin position="264"/>
        <end position="277"/>
    </location>
</feature>
<keyword evidence="2" id="KW-0472">Membrane</keyword>
<gene>
    <name evidence="3" type="ORF">PIIN_05917</name>
</gene>
<proteinExistence type="predicted"/>
<keyword evidence="4" id="KW-1185">Reference proteome</keyword>
<dbReference type="AlphaFoldDB" id="G4TKY9"/>
<evidence type="ECO:0000313" key="3">
    <source>
        <dbReference type="EMBL" id="CCA71982.1"/>
    </source>
</evidence>
<feature type="compositionally biased region" description="Polar residues" evidence="1">
    <location>
        <begin position="339"/>
        <end position="352"/>
    </location>
</feature>
<dbReference type="HOGENOM" id="CLU_048313_0_0_1"/>
<feature type="region of interest" description="Disordered" evidence="1">
    <location>
        <begin position="325"/>
        <end position="359"/>
    </location>
</feature>
<organism evidence="3 4">
    <name type="scientific">Serendipita indica (strain DSM 11827)</name>
    <name type="common">Root endophyte fungus</name>
    <name type="synonym">Piriformospora indica</name>
    <dbReference type="NCBI Taxonomy" id="1109443"/>
    <lineage>
        <taxon>Eukaryota</taxon>
        <taxon>Fungi</taxon>
        <taxon>Dikarya</taxon>
        <taxon>Basidiomycota</taxon>
        <taxon>Agaricomycotina</taxon>
        <taxon>Agaricomycetes</taxon>
        <taxon>Sebacinales</taxon>
        <taxon>Serendipitaceae</taxon>
        <taxon>Serendipita</taxon>
    </lineage>
</organism>
<keyword evidence="2" id="KW-1133">Transmembrane helix</keyword>
<dbReference type="STRING" id="1109443.G4TKY9"/>
<evidence type="ECO:0000256" key="1">
    <source>
        <dbReference type="SAM" id="MobiDB-lite"/>
    </source>
</evidence>
<evidence type="ECO:0000313" key="4">
    <source>
        <dbReference type="Proteomes" id="UP000007148"/>
    </source>
</evidence>
<accession>G4TKY9</accession>